<evidence type="ECO:0000256" key="1">
    <source>
        <dbReference type="ARBA" id="ARBA00004123"/>
    </source>
</evidence>
<evidence type="ECO:0000256" key="5">
    <source>
        <dbReference type="ARBA" id="ARBA00023242"/>
    </source>
</evidence>
<dbReference type="GO" id="GO:0008270">
    <property type="term" value="F:zinc ion binding"/>
    <property type="evidence" value="ECO:0007669"/>
    <property type="project" value="InterPro"/>
</dbReference>
<evidence type="ECO:0000313" key="8">
    <source>
        <dbReference type="Proteomes" id="UP001150266"/>
    </source>
</evidence>
<evidence type="ECO:0000256" key="4">
    <source>
        <dbReference type="ARBA" id="ARBA00023163"/>
    </source>
</evidence>
<dbReference type="Proteomes" id="UP001150266">
    <property type="component" value="Unassembled WGS sequence"/>
</dbReference>
<keyword evidence="5" id="KW-0539">Nucleus</keyword>
<reference evidence="7" key="1">
    <citation type="submission" date="2022-08" db="EMBL/GenBank/DDBJ databases">
        <title>A Global Phylogenomic Analysis of the Shiitake Genus Lentinula.</title>
        <authorList>
            <consortium name="DOE Joint Genome Institute"/>
            <person name="Sierra-Patev S."/>
            <person name="Min B."/>
            <person name="Naranjo-Ortiz M."/>
            <person name="Looney B."/>
            <person name="Konkel Z."/>
            <person name="Slot J.C."/>
            <person name="Sakamoto Y."/>
            <person name="Steenwyk J.L."/>
            <person name="Rokas A."/>
            <person name="Carro J."/>
            <person name="Camarero S."/>
            <person name="Ferreira P."/>
            <person name="Molpeceres G."/>
            <person name="Ruiz-Duenas F.J."/>
            <person name="Serrano A."/>
            <person name="Henrissat B."/>
            <person name="Drula E."/>
            <person name="Hughes K.W."/>
            <person name="Mata J.L."/>
            <person name="Ishikawa N.K."/>
            <person name="Vargas-Isla R."/>
            <person name="Ushijima S."/>
            <person name="Smith C.A."/>
            <person name="Ahrendt S."/>
            <person name="Andreopoulos W."/>
            <person name="He G."/>
            <person name="Labutti K."/>
            <person name="Lipzen A."/>
            <person name="Ng V."/>
            <person name="Riley R."/>
            <person name="Sandor L."/>
            <person name="Barry K."/>
            <person name="Martinez A.T."/>
            <person name="Xiao Y."/>
            <person name="Gibbons J.G."/>
            <person name="Terashima K."/>
            <person name="Grigoriev I.V."/>
            <person name="Hibbett D.S."/>
        </authorList>
    </citation>
    <scope>NUCLEOTIDE SEQUENCE</scope>
    <source>
        <strain evidence="7">JLM2183</strain>
    </source>
</reference>
<dbReference type="InterPro" id="IPR001138">
    <property type="entry name" value="Zn2Cys6_DnaBD"/>
</dbReference>
<dbReference type="InterPro" id="IPR050815">
    <property type="entry name" value="TF_fung"/>
</dbReference>
<evidence type="ECO:0000259" key="6">
    <source>
        <dbReference type="PROSITE" id="PS50048"/>
    </source>
</evidence>
<dbReference type="PANTHER" id="PTHR47338">
    <property type="entry name" value="ZN(II)2CYS6 TRANSCRIPTION FACTOR (EUROFUNG)-RELATED"/>
    <property type="match status" value="1"/>
</dbReference>
<keyword evidence="2" id="KW-0479">Metal-binding</keyword>
<dbReference type="GO" id="GO:0000981">
    <property type="term" value="F:DNA-binding transcription factor activity, RNA polymerase II-specific"/>
    <property type="evidence" value="ECO:0007669"/>
    <property type="project" value="InterPro"/>
</dbReference>
<protein>
    <recommendedName>
        <fullName evidence="6">Zn(2)-C6 fungal-type domain-containing protein</fullName>
    </recommendedName>
</protein>
<proteinExistence type="predicted"/>
<dbReference type="CDD" id="cd00067">
    <property type="entry name" value="GAL4"/>
    <property type="match status" value="1"/>
</dbReference>
<accession>A0A9W9AS04</accession>
<comment type="caution">
    <text evidence="7">The sequence shown here is derived from an EMBL/GenBank/DDBJ whole genome shotgun (WGS) entry which is preliminary data.</text>
</comment>
<dbReference type="InterPro" id="IPR036864">
    <property type="entry name" value="Zn2-C6_fun-type_DNA-bd_sf"/>
</dbReference>
<dbReference type="Pfam" id="PF00172">
    <property type="entry name" value="Zn_clus"/>
    <property type="match status" value="1"/>
</dbReference>
<keyword evidence="3" id="KW-0805">Transcription regulation</keyword>
<keyword evidence="4" id="KW-0804">Transcription</keyword>
<gene>
    <name evidence="7" type="ORF">J3R30DRAFT_3430471</name>
</gene>
<sequence>MSQFNSPLFPAVRGHACATCRKRKIRCSGTKPVCTECESANAADECEYIGKTERTKASILQDEIDRLQARVRELERDQAGPVLLHQPYGQSSSGSLSPSSAHITERLIDTFLENAHELCFFSNTARFRAWVKSSAQHIAPPPKALSSLVYLWGAHLSQDSTLRQLEEQLFARVLQQTAIISSANRPDNFLYNLQTECLLARYLFSTGKMLEGRYHISRALSIGVGSGINKIRSNQPPPPRYAAISLLPPTASGIEEGERILCCWNGFMLDKSWASTLDTSSDMICPAEIPGAQTDTPWPQDEELERFKGCRFLPEGYSFTTLNFLRGTPTADLGNSTQAMLAKAIFCWERACNLAKDSWILPSEQYSEFLIDHDQRRRCISRFMSTLTTPGFEDSTRPRGMRRLKAHSIAHAANIQILRLNPIFEENEDAARAQTRSMVSSAEEIMRLLVSPLLGAFQYIDSVMGSVWKLAYQVLAEEVVRLKLEDQQQWQRISDLLESLQNGML</sequence>
<dbReference type="EMBL" id="JAOTPV010000002">
    <property type="protein sequence ID" value="KAJ4487711.1"/>
    <property type="molecule type" value="Genomic_DNA"/>
</dbReference>
<dbReference type="GO" id="GO:0003677">
    <property type="term" value="F:DNA binding"/>
    <property type="evidence" value="ECO:0007669"/>
    <property type="project" value="InterPro"/>
</dbReference>
<dbReference type="InterPro" id="IPR007219">
    <property type="entry name" value="XnlR_reg_dom"/>
</dbReference>
<evidence type="ECO:0000256" key="3">
    <source>
        <dbReference type="ARBA" id="ARBA00023015"/>
    </source>
</evidence>
<dbReference type="OrthoDB" id="2309723at2759"/>
<dbReference type="GO" id="GO:0006351">
    <property type="term" value="P:DNA-templated transcription"/>
    <property type="evidence" value="ECO:0007669"/>
    <property type="project" value="InterPro"/>
</dbReference>
<comment type="subcellular location">
    <subcellularLocation>
        <location evidence="1">Nucleus</location>
    </subcellularLocation>
</comment>
<dbReference type="Gene3D" id="4.10.240.10">
    <property type="entry name" value="Zn(2)-C6 fungal-type DNA-binding domain"/>
    <property type="match status" value="1"/>
</dbReference>
<dbReference type="PANTHER" id="PTHR47338:SF29">
    <property type="entry name" value="ZN(2)-C6 FUNGAL-TYPE DOMAIN-CONTAINING PROTEIN"/>
    <property type="match status" value="1"/>
</dbReference>
<dbReference type="SMART" id="SM00066">
    <property type="entry name" value="GAL4"/>
    <property type="match status" value="1"/>
</dbReference>
<dbReference type="PROSITE" id="PS50048">
    <property type="entry name" value="ZN2_CY6_FUNGAL_2"/>
    <property type="match status" value="1"/>
</dbReference>
<feature type="domain" description="Zn(2)-C6 fungal-type" evidence="6">
    <location>
        <begin position="16"/>
        <end position="48"/>
    </location>
</feature>
<evidence type="ECO:0000313" key="7">
    <source>
        <dbReference type="EMBL" id="KAJ4487711.1"/>
    </source>
</evidence>
<evidence type="ECO:0000256" key="2">
    <source>
        <dbReference type="ARBA" id="ARBA00022723"/>
    </source>
</evidence>
<dbReference type="GO" id="GO:0005634">
    <property type="term" value="C:nucleus"/>
    <property type="evidence" value="ECO:0007669"/>
    <property type="project" value="UniProtKB-SubCell"/>
</dbReference>
<dbReference type="AlphaFoldDB" id="A0A9W9AS04"/>
<keyword evidence="8" id="KW-1185">Reference proteome</keyword>
<organism evidence="7 8">
    <name type="scientific">Lentinula aciculospora</name>
    <dbReference type="NCBI Taxonomy" id="153920"/>
    <lineage>
        <taxon>Eukaryota</taxon>
        <taxon>Fungi</taxon>
        <taxon>Dikarya</taxon>
        <taxon>Basidiomycota</taxon>
        <taxon>Agaricomycotina</taxon>
        <taxon>Agaricomycetes</taxon>
        <taxon>Agaricomycetidae</taxon>
        <taxon>Agaricales</taxon>
        <taxon>Marasmiineae</taxon>
        <taxon>Omphalotaceae</taxon>
        <taxon>Lentinula</taxon>
    </lineage>
</organism>
<dbReference type="PROSITE" id="PS00463">
    <property type="entry name" value="ZN2_CY6_FUNGAL_1"/>
    <property type="match status" value="1"/>
</dbReference>
<name>A0A9W9AS04_9AGAR</name>
<dbReference type="Pfam" id="PF04082">
    <property type="entry name" value="Fungal_trans"/>
    <property type="match status" value="1"/>
</dbReference>
<dbReference type="CDD" id="cd12148">
    <property type="entry name" value="fungal_TF_MHR"/>
    <property type="match status" value="1"/>
</dbReference>
<dbReference type="SUPFAM" id="SSF57701">
    <property type="entry name" value="Zn2/Cys6 DNA-binding domain"/>
    <property type="match status" value="1"/>
</dbReference>